<dbReference type="EMBL" id="VNKQ01000015">
    <property type="protein sequence ID" value="KAG0646436.1"/>
    <property type="molecule type" value="Genomic_DNA"/>
</dbReference>
<dbReference type="Proteomes" id="UP000785200">
    <property type="component" value="Unassembled WGS sequence"/>
</dbReference>
<feature type="compositionally biased region" description="Polar residues" evidence="1">
    <location>
        <begin position="1"/>
        <end position="13"/>
    </location>
</feature>
<evidence type="ECO:0000313" key="3">
    <source>
        <dbReference type="Proteomes" id="UP000785200"/>
    </source>
</evidence>
<accession>A0A9P6VEK2</accession>
<evidence type="ECO:0000256" key="1">
    <source>
        <dbReference type="SAM" id="MobiDB-lite"/>
    </source>
</evidence>
<dbReference type="OrthoDB" id="5126878at2759"/>
<gene>
    <name evidence="2" type="ORF">D0Z07_7367</name>
</gene>
<organism evidence="2 3">
    <name type="scientific">Hyphodiscus hymeniophilus</name>
    <dbReference type="NCBI Taxonomy" id="353542"/>
    <lineage>
        <taxon>Eukaryota</taxon>
        <taxon>Fungi</taxon>
        <taxon>Dikarya</taxon>
        <taxon>Ascomycota</taxon>
        <taxon>Pezizomycotina</taxon>
        <taxon>Leotiomycetes</taxon>
        <taxon>Helotiales</taxon>
        <taxon>Hyphodiscaceae</taxon>
        <taxon>Hyphodiscus</taxon>
    </lineage>
</organism>
<feature type="region of interest" description="Disordered" evidence="1">
    <location>
        <begin position="1"/>
        <end position="24"/>
    </location>
</feature>
<sequence>MSQKAGQMRSTNKPKVPSTGIKAEDEEPIELYTQRLSPSLRNSDLELSLCYTRKHLYSGGLIDLALQGAQLNDIITGGTTTANGQIFHQALLSLATTLFGTQHRQHDITKMGHIRHGVALNQLNVALSSSYSCTSEHPIS</sequence>
<keyword evidence="3" id="KW-1185">Reference proteome</keyword>
<proteinExistence type="predicted"/>
<dbReference type="AlphaFoldDB" id="A0A9P6VEK2"/>
<name>A0A9P6VEK2_9HELO</name>
<evidence type="ECO:0000313" key="2">
    <source>
        <dbReference type="EMBL" id="KAG0646436.1"/>
    </source>
</evidence>
<protein>
    <submittedName>
        <fullName evidence="2">Uncharacterized protein</fullName>
    </submittedName>
</protein>
<reference evidence="2" key="1">
    <citation type="submission" date="2019-07" db="EMBL/GenBank/DDBJ databases">
        <title>Hyphodiscus hymeniophilus genome sequencing and assembly.</title>
        <authorList>
            <person name="Kramer G."/>
            <person name="Nodwell J."/>
        </authorList>
    </citation>
    <scope>NUCLEOTIDE SEQUENCE</scope>
    <source>
        <strain evidence="2">ATCC 34498</strain>
    </source>
</reference>
<comment type="caution">
    <text evidence="2">The sequence shown here is derived from an EMBL/GenBank/DDBJ whole genome shotgun (WGS) entry which is preliminary data.</text>
</comment>